<dbReference type="PANTHER" id="PTHR35601:SF1">
    <property type="entry name" value="TOXIN RELE"/>
    <property type="match status" value="1"/>
</dbReference>
<keyword evidence="3" id="KW-0614">Plasmid</keyword>
<evidence type="ECO:0000313" key="3">
    <source>
        <dbReference type="EMBL" id="AAK56914.1"/>
    </source>
</evidence>
<sequence length="90" mass="10513">MAWRIEFDDKAKKDLAALDKSVAKRITAFLRERVAHLDDPRSIGEALKGSKLGDFWKYRVGDWRIIASIEDEALRILVVRIGNRREVYRK</sequence>
<accession>Q93TU1</accession>
<reference evidence="3" key="1">
    <citation type="journal article" date="2001" name="J. Bacteriol.">
        <title>Isolation of a new broad-host-range IncQ-like plasmid, pTC-F14, from the acidophilic bacterium Acidithiobacillus caldus and analysis of the plasmid replicon.</title>
        <authorList>
            <person name="Gardner M.N."/>
            <person name="Deane S.M."/>
            <person name="Rawlings D.E."/>
        </authorList>
    </citation>
    <scope>NUCLEOTIDE SEQUENCE</scope>
    <source>
        <strain evidence="3">F</strain>
        <plasmid evidence="3">pTC-F14</plasmid>
    </source>
</reference>
<geneLocation type="plasmid" evidence="4">
    <name>pTcM1</name>
</geneLocation>
<dbReference type="RefSeq" id="WP_011110519.1">
    <property type="nucleotide sequence ID" value="NC_004734.1"/>
</dbReference>
<evidence type="ECO:0000256" key="1">
    <source>
        <dbReference type="ARBA" id="ARBA00006226"/>
    </source>
</evidence>
<name>Q93TU1_9PROT</name>
<dbReference type="Gene3D" id="3.30.2310.20">
    <property type="entry name" value="RelE-like"/>
    <property type="match status" value="1"/>
</dbReference>
<dbReference type="AlphaFoldDB" id="Q93TU1"/>
<reference evidence="4" key="3">
    <citation type="journal article" date="2008" name="Appl. Environ. Microbiol.">
        <title>Presence of a family of plasmids (29 to 65 kilobases) with a 26-kilobase common region in different strains of the sulfur-oxidizing bacterium Acidithiobacillus caldus.</title>
        <authorList>
            <person name="van Zyl L.J."/>
            <person name="Deane S.M."/>
            <person name="Louw L.A."/>
            <person name="Rawlings D.E."/>
        </authorList>
    </citation>
    <scope>NUCLEOTIDE SEQUENCE</scope>
    <source>
        <strain evidence="4">MNG</strain>
        <plasmid evidence="4">pTcM1</plasmid>
    </source>
</reference>
<dbReference type="NCBIfam" id="TIGR02385">
    <property type="entry name" value="RelE_StbE"/>
    <property type="match status" value="1"/>
</dbReference>
<dbReference type="EMBL" id="AF325537">
    <property type="protein sequence ID" value="AAK56914.1"/>
    <property type="molecule type" value="Genomic_DNA"/>
</dbReference>
<dbReference type="InterPro" id="IPR035093">
    <property type="entry name" value="RelE/ParE_toxin_dom_sf"/>
</dbReference>
<comment type="similarity">
    <text evidence="1">Belongs to the RelE toxin family.</text>
</comment>
<reference evidence="3" key="2">
    <citation type="journal article" date="2003" name="J. Bacteriol.">
        <title>Analysis of the Mobilization Region of the Broad-Host-Range IncQ-Like Plasmid pTC-F14 and Its Ability To Interact with a Related Plasmid, pTF-FC2.</title>
        <authorList>
            <person name="van Zyl L.J."/>
            <person name="Deane S.M."/>
            <person name="Rawlings D.E."/>
        </authorList>
    </citation>
    <scope>NUCLEOTIDE SEQUENCE</scope>
    <source>
        <strain evidence="3">F</strain>
        <plasmid evidence="3">pTC-F14</plasmid>
    </source>
</reference>
<organism evidence="3">
    <name type="scientific">Acidithiobacillus caldus</name>
    <dbReference type="NCBI Taxonomy" id="33059"/>
    <lineage>
        <taxon>Bacteria</taxon>
        <taxon>Pseudomonadati</taxon>
        <taxon>Pseudomonadota</taxon>
        <taxon>Acidithiobacillia</taxon>
        <taxon>Acidithiobacillales</taxon>
        <taxon>Acidithiobacillaceae</taxon>
        <taxon>Acidithiobacillus</taxon>
    </lineage>
</organism>
<dbReference type="EMBL" id="EU421841">
    <property type="protein sequence ID" value="ACA00192.1"/>
    <property type="molecule type" value="Genomic_DNA"/>
</dbReference>
<dbReference type="SUPFAM" id="SSF143011">
    <property type="entry name" value="RelE-like"/>
    <property type="match status" value="1"/>
</dbReference>
<geneLocation type="plasmid" evidence="3">
    <name>pTC-F14</name>
</geneLocation>
<evidence type="ECO:0000313" key="4">
    <source>
        <dbReference type="EMBL" id="ACA00192.1"/>
    </source>
</evidence>
<protein>
    <submittedName>
        <fullName evidence="3 4">Toxin-like protein</fullName>
    </submittedName>
</protein>
<dbReference type="PANTHER" id="PTHR35601">
    <property type="entry name" value="TOXIN RELE"/>
    <property type="match status" value="1"/>
</dbReference>
<evidence type="ECO:0000256" key="2">
    <source>
        <dbReference type="ARBA" id="ARBA00022649"/>
    </source>
</evidence>
<keyword evidence="2" id="KW-1277">Toxin-antitoxin system</keyword>
<proteinExistence type="inferred from homology"/>
<gene>
    <name evidence="3" type="primary">pasB</name>
</gene>
<dbReference type="Pfam" id="PF05016">
    <property type="entry name" value="ParE_toxin"/>
    <property type="match status" value="1"/>
</dbReference>
<dbReference type="InterPro" id="IPR007712">
    <property type="entry name" value="RelE/ParE_toxin"/>
</dbReference>